<dbReference type="InterPro" id="IPR027417">
    <property type="entry name" value="P-loop_NTPase"/>
</dbReference>
<proteinExistence type="predicted"/>
<dbReference type="AlphaFoldDB" id="A0AAD9J9S1"/>
<evidence type="ECO:0000313" key="2">
    <source>
        <dbReference type="Proteomes" id="UP001208570"/>
    </source>
</evidence>
<comment type="caution">
    <text evidence="1">The sequence shown here is derived from an EMBL/GenBank/DDBJ whole genome shotgun (WGS) entry which is preliminary data.</text>
</comment>
<reference evidence="1" key="1">
    <citation type="journal article" date="2023" name="Mol. Biol. Evol.">
        <title>Third-Generation Sequencing Reveals the Adaptive Role of the Epigenome in Three Deep-Sea Polychaetes.</title>
        <authorList>
            <person name="Perez M."/>
            <person name="Aroh O."/>
            <person name="Sun Y."/>
            <person name="Lan Y."/>
            <person name="Juniper S.K."/>
            <person name="Young C.R."/>
            <person name="Angers B."/>
            <person name="Qian P.Y."/>
        </authorList>
    </citation>
    <scope>NUCLEOTIDE SEQUENCE</scope>
    <source>
        <strain evidence="1">P08H-3</strain>
    </source>
</reference>
<dbReference type="Proteomes" id="UP001208570">
    <property type="component" value="Unassembled WGS sequence"/>
</dbReference>
<dbReference type="Gene3D" id="3.40.50.300">
    <property type="entry name" value="P-loop containing nucleotide triphosphate hydrolases"/>
    <property type="match status" value="1"/>
</dbReference>
<protein>
    <submittedName>
        <fullName evidence="1">Uncharacterized protein</fullName>
    </submittedName>
</protein>
<sequence length="93" mass="10720">FFLLGFKKCGTTDIFTALSKIPDFTTPLAKEPAFWDMYRLPYKIQKGRLPKGILSTNSYIHIYDASAEQIRQHTIIIEDNVTYHPGIVGEYHK</sequence>
<accession>A0AAD9J9S1</accession>
<dbReference type="PANTHER" id="PTHR15723:SF0">
    <property type="entry name" value="CARBOHYDRATE SULFOTRANSFERASE 15"/>
    <property type="match status" value="1"/>
</dbReference>
<organism evidence="1 2">
    <name type="scientific">Paralvinella palmiformis</name>
    <dbReference type="NCBI Taxonomy" id="53620"/>
    <lineage>
        <taxon>Eukaryota</taxon>
        <taxon>Metazoa</taxon>
        <taxon>Spiralia</taxon>
        <taxon>Lophotrochozoa</taxon>
        <taxon>Annelida</taxon>
        <taxon>Polychaeta</taxon>
        <taxon>Sedentaria</taxon>
        <taxon>Canalipalpata</taxon>
        <taxon>Terebellida</taxon>
        <taxon>Terebelliformia</taxon>
        <taxon>Alvinellidae</taxon>
        <taxon>Paralvinella</taxon>
    </lineage>
</organism>
<feature type="non-terminal residue" evidence="1">
    <location>
        <position position="1"/>
    </location>
</feature>
<dbReference type="GO" id="GO:0050659">
    <property type="term" value="F:N-acetylgalactosamine 4-sulfate 6-O-sulfotransferase activity"/>
    <property type="evidence" value="ECO:0007669"/>
    <property type="project" value="TreeGrafter"/>
</dbReference>
<keyword evidence="2" id="KW-1185">Reference proteome</keyword>
<name>A0AAD9J9S1_9ANNE</name>
<evidence type="ECO:0000313" key="1">
    <source>
        <dbReference type="EMBL" id="KAK2148310.1"/>
    </source>
</evidence>
<dbReference type="EMBL" id="JAODUP010000503">
    <property type="protein sequence ID" value="KAK2148310.1"/>
    <property type="molecule type" value="Genomic_DNA"/>
</dbReference>
<dbReference type="GO" id="GO:0019319">
    <property type="term" value="P:hexose biosynthetic process"/>
    <property type="evidence" value="ECO:0007669"/>
    <property type="project" value="TreeGrafter"/>
</dbReference>
<dbReference type="PANTHER" id="PTHR15723">
    <property type="entry name" value="CARBOHYDRATE SULFOTRANSFERASE 15"/>
    <property type="match status" value="1"/>
</dbReference>
<gene>
    <name evidence="1" type="ORF">LSH36_503g04025</name>
</gene>
<dbReference type="InterPro" id="IPR052654">
    <property type="entry name" value="CS_Sulfotransferase"/>
</dbReference>
<dbReference type="SUPFAM" id="SSF52540">
    <property type="entry name" value="P-loop containing nucleoside triphosphate hydrolases"/>
    <property type="match status" value="1"/>
</dbReference>